<comment type="caution">
    <text evidence="1">The sequence shown here is derived from an EMBL/GenBank/DDBJ whole genome shotgun (WGS) entry which is preliminary data.</text>
</comment>
<organism evidence="1 2">
    <name type="scientific">Streptomyces brasiliscabiei</name>
    <dbReference type="NCBI Taxonomy" id="2736302"/>
    <lineage>
        <taxon>Bacteria</taxon>
        <taxon>Bacillati</taxon>
        <taxon>Actinomycetota</taxon>
        <taxon>Actinomycetes</taxon>
        <taxon>Kitasatosporales</taxon>
        <taxon>Streptomycetaceae</taxon>
        <taxon>Streptomyces</taxon>
    </lineage>
</organism>
<dbReference type="EMBL" id="JBBAYM010000027">
    <property type="protein sequence ID" value="MEI5614167.1"/>
    <property type="molecule type" value="Genomic_DNA"/>
</dbReference>
<dbReference type="Proteomes" id="UP001365781">
    <property type="component" value="Unassembled WGS sequence"/>
</dbReference>
<protein>
    <submittedName>
        <fullName evidence="1">Uncharacterized protein</fullName>
    </submittedName>
</protein>
<dbReference type="RefSeq" id="WP_336540965.1">
    <property type="nucleotide sequence ID" value="NZ_JBBAYL010000022.1"/>
</dbReference>
<evidence type="ECO:0000313" key="1">
    <source>
        <dbReference type="EMBL" id="MEI5614167.1"/>
    </source>
</evidence>
<name>A0ABU8GLV3_9ACTN</name>
<keyword evidence="2" id="KW-1185">Reference proteome</keyword>
<gene>
    <name evidence="1" type="ORF">WB403_34010</name>
</gene>
<reference evidence="1 2" key="1">
    <citation type="submission" date="2024-03" db="EMBL/GenBank/DDBJ databases">
        <title>First Report of Pectobacterium brasiliscabiei causing potato scab in china.</title>
        <authorList>
            <person name="Handique U."/>
        </authorList>
    </citation>
    <scope>NUCLEOTIDE SEQUENCE [LARGE SCALE GENOMIC DNA]</scope>
    <source>
        <strain evidence="1 2">ZRIMU1503</strain>
    </source>
</reference>
<proteinExistence type="predicted"/>
<accession>A0ABU8GLV3</accession>
<sequence>MPSRTALSRRIRKAGAAVRAGLFLVLALIALTVPTSYCRQTRWRMAAY</sequence>
<evidence type="ECO:0000313" key="2">
    <source>
        <dbReference type="Proteomes" id="UP001365781"/>
    </source>
</evidence>